<accession>A0A521DPU7</accession>
<dbReference type="RefSeq" id="WP_142458496.1">
    <property type="nucleotide sequence ID" value="NZ_FXTJ01000003.1"/>
</dbReference>
<dbReference type="GO" id="GO:0003677">
    <property type="term" value="F:DNA binding"/>
    <property type="evidence" value="ECO:0007669"/>
    <property type="project" value="UniProtKB-UniRule"/>
</dbReference>
<proteinExistence type="predicted"/>
<name>A0A521DPU7_9ACTN</name>
<evidence type="ECO:0000256" key="2">
    <source>
        <dbReference type="PROSITE-ProRule" id="PRU01091"/>
    </source>
</evidence>
<dbReference type="GO" id="GO:0000160">
    <property type="term" value="P:phosphorelay signal transduction system"/>
    <property type="evidence" value="ECO:0007669"/>
    <property type="project" value="InterPro"/>
</dbReference>
<evidence type="ECO:0000313" key="4">
    <source>
        <dbReference type="EMBL" id="SMO73658.1"/>
    </source>
</evidence>
<keyword evidence="1 2" id="KW-0238">DNA-binding</keyword>
<dbReference type="AlphaFoldDB" id="A0A521DPU7"/>
<evidence type="ECO:0000259" key="3">
    <source>
        <dbReference type="PROSITE" id="PS51755"/>
    </source>
</evidence>
<keyword evidence="5" id="KW-1185">Reference proteome</keyword>
<evidence type="ECO:0000313" key="5">
    <source>
        <dbReference type="Proteomes" id="UP000317484"/>
    </source>
</evidence>
<dbReference type="Gene3D" id="1.10.10.10">
    <property type="entry name" value="Winged helix-like DNA-binding domain superfamily/Winged helix DNA-binding domain"/>
    <property type="match status" value="1"/>
</dbReference>
<dbReference type="InterPro" id="IPR027417">
    <property type="entry name" value="P-loop_NTPase"/>
</dbReference>
<evidence type="ECO:0000256" key="1">
    <source>
        <dbReference type="ARBA" id="ARBA00023125"/>
    </source>
</evidence>
<dbReference type="SUPFAM" id="SSF52540">
    <property type="entry name" value="P-loop containing nucleoside triphosphate hydrolases"/>
    <property type="match status" value="1"/>
</dbReference>
<gene>
    <name evidence="4" type="ORF">SAMN06273567_103412</name>
</gene>
<protein>
    <submittedName>
        <fullName evidence="4">Transcriptional regulatory protein, C terminal</fullName>
    </submittedName>
</protein>
<feature type="DNA-binding region" description="OmpR/PhoB-type" evidence="2">
    <location>
        <begin position="532"/>
        <end position="630"/>
    </location>
</feature>
<dbReference type="PROSITE" id="PS51755">
    <property type="entry name" value="OMPR_PHOB"/>
    <property type="match status" value="1"/>
</dbReference>
<dbReference type="InterPro" id="IPR016032">
    <property type="entry name" value="Sig_transdc_resp-reg_C-effctor"/>
</dbReference>
<reference evidence="4 5" key="1">
    <citation type="submission" date="2017-05" db="EMBL/GenBank/DDBJ databases">
        <authorList>
            <person name="Varghese N."/>
            <person name="Submissions S."/>
        </authorList>
    </citation>
    <scope>NUCLEOTIDE SEQUENCE [LARGE SCALE GENOMIC DNA]</scope>
    <source>
        <strain evidence="4 5">DSM 46834</strain>
    </source>
</reference>
<dbReference type="EMBL" id="FXTJ01000003">
    <property type="protein sequence ID" value="SMO73658.1"/>
    <property type="molecule type" value="Genomic_DNA"/>
</dbReference>
<dbReference type="CDD" id="cd00383">
    <property type="entry name" value="trans_reg_C"/>
    <property type="match status" value="1"/>
</dbReference>
<dbReference type="GO" id="GO:0006355">
    <property type="term" value="P:regulation of DNA-templated transcription"/>
    <property type="evidence" value="ECO:0007669"/>
    <property type="project" value="InterPro"/>
</dbReference>
<feature type="domain" description="OmpR/PhoB-type" evidence="3">
    <location>
        <begin position="532"/>
        <end position="630"/>
    </location>
</feature>
<organism evidence="4 5">
    <name type="scientific">Geodermatophilus aquaeductus</name>
    <dbReference type="NCBI Taxonomy" id="1564161"/>
    <lineage>
        <taxon>Bacteria</taxon>
        <taxon>Bacillati</taxon>
        <taxon>Actinomycetota</taxon>
        <taxon>Actinomycetes</taxon>
        <taxon>Geodermatophilales</taxon>
        <taxon>Geodermatophilaceae</taxon>
        <taxon>Geodermatophilus</taxon>
    </lineage>
</organism>
<dbReference type="Proteomes" id="UP000317484">
    <property type="component" value="Unassembled WGS sequence"/>
</dbReference>
<dbReference type="SUPFAM" id="SSF46894">
    <property type="entry name" value="C-terminal effector domain of the bipartite response regulators"/>
    <property type="match status" value="1"/>
</dbReference>
<sequence length="637" mass="68014">MGTATRSRSAALLGRGSDVETLMASVHAGGVTSVHGLPGIGKSALLDAVRRRADDEGATVLALDCRTVEPTERGFLAAAGGATDLGGFVGALESAAPAVLLLDQYEHFLLLDSWLRRTLVPALPAGTALVMAGRGRPVPGWLAVPGFSSVLLGPLADVDARALLAGRGVPADEAARLNRIARGHPLALVLASAGVAENPQLGLEDAAMSRVVEELARLYREDVDDPLTRRALDAASVVRRTTESLMDAMLGGDGAAALDRLLALPFVVAGRDGTLVHEAVRDAVAGHLRSTHPVRYRDLRRAAWRQLRDETRAAAPAELWTYTADTLYLLDNPVVRDAFFPSDVQQLAVEPATSGDGPAIGAMARRHEGPAAARLLARWWTAAPSSFSVSRDRDGTPAGAFLLLGDAQIRHAPVDDPVVAAWSRQLQCHPLARGEVALGLRRWLDRDRGEAPGPPQAACWLDTKRTYMALRPALRRMFVVVRDVPSYWPVVRELGFRPVPSATVVLDGEEWSTVLLDFGPGSVDGWLADLLAAELGVADEPALDDGTHELVVGGAPVALTPLEYGLFRQLREHEGHAVTRPELLDRVWGTADAARGSNVVDAVVRTLRAKLGPGASAIEAIRGSGYRLRGDWRTRLR</sequence>
<dbReference type="InterPro" id="IPR036388">
    <property type="entry name" value="WH-like_DNA-bd_sf"/>
</dbReference>
<dbReference type="InterPro" id="IPR001867">
    <property type="entry name" value="OmpR/PhoB-type_DNA-bd"/>
</dbReference>
<dbReference type="Pfam" id="PF00486">
    <property type="entry name" value="Trans_reg_C"/>
    <property type="match status" value="1"/>
</dbReference>
<dbReference type="SMART" id="SM00862">
    <property type="entry name" value="Trans_reg_C"/>
    <property type="match status" value="1"/>
</dbReference>